<dbReference type="InParanoid" id="K2QGR4"/>
<organism evidence="2 3">
    <name type="scientific">Macrophomina phaseolina (strain MS6)</name>
    <name type="common">Charcoal rot fungus</name>
    <dbReference type="NCBI Taxonomy" id="1126212"/>
    <lineage>
        <taxon>Eukaryota</taxon>
        <taxon>Fungi</taxon>
        <taxon>Dikarya</taxon>
        <taxon>Ascomycota</taxon>
        <taxon>Pezizomycotina</taxon>
        <taxon>Dothideomycetes</taxon>
        <taxon>Dothideomycetes incertae sedis</taxon>
        <taxon>Botryosphaeriales</taxon>
        <taxon>Botryosphaeriaceae</taxon>
        <taxon>Macrophomina</taxon>
    </lineage>
</organism>
<proteinExistence type="predicted"/>
<evidence type="ECO:0000256" key="1">
    <source>
        <dbReference type="SAM" id="MobiDB-lite"/>
    </source>
</evidence>
<name>K2QGR4_MACPH</name>
<sequence>MTKGPPPLYKEGNDVYGDPNARASTWSCRKCCGTSQQTTKHMSKWPDVSGCASYSNYSDRGSTKKMLLGKIANLLKQLRLLQSGQIEPIDGLSRKEAPKFDESLPTSIT</sequence>
<dbReference type="VEuPathDB" id="FungiDB:MPH_14096"/>
<protein>
    <submittedName>
        <fullName evidence="2">Uncharacterized protein</fullName>
    </submittedName>
</protein>
<dbReference type="Proteomes" id="UP000007129">
    <property type="component" value="Unassembled WGS sequence"/>
</dbReference>
<reference evidence="2 3" key="1">
    <citation type="journal article" date="2012" name="BMC Genomics">
        <title>Tools to kill: Genome of one of the most destructive plant pathogenic fungi Macrophomina phaseolina.</title>
        <authorList>
            <person name="Islam M.S."/>
            <person name="Haque M.S."/>
            <person name="Islam M.M."/>
            <person name="Emdad E.M."/>
            <person name="Halim A."/>
            <person name="Hossen Q.M.M."/>
            <person name="Hossain M.Z."/>
            <person name="Ahmed B."/>
            <person name="Rahim S."/>
            <person name="Rahman M.S."/>
            <person name="Alam M.M."/>
            <person name="Hou S."/>
            <person name="Wan X."/>
            <person name="Saito J.A."/>
            <person name="Alam M."/>
        </authorList>
    </citation>
    <scope>NUCLEOTIDE SEQUENCE [LARGE SCALE GENOMIC DNA]</scope>
    <source>
        <strain evidence="2 3">MS6</strain>
    </source>
</reference>
<evidence type="ECO:0000313" key="2">
    <source>
        <dbReference type="EMBL" id="EKG08951.1"/>
    </source>
</evidence>
<feature type="compositionally biased region" description="Basic and acidic residues" evidence="1">
    <location>
        <begin position="92"/>
        <end position="102"/>
    </location>
</feature>
<accession>K2QGR4</accession>
<dbReference type="HOGENOM" id="CLU_2184482_0_0_1"/>
<dbReference type="EMBL" id="AHHD01000909">
    <property type="protein sequence ID" value="EKG08951.1"/>
    <property type="molecule type" value="Genomic_DNA"/>
</dbReference>
<comment type="caution">
    <text evidence="2">The sequence shown here is derived from an EMBL/GenBank/DDBJ whole genome shotgun (WGS) entry which is preliminary data.</text>
</comment>
<evidence type="ECO:0000313" key="3">
    <source>
        <dbReference type="Proteomes" id="UP000007129"/>
    </source>
</evidence>
<gene>
    <name evidence="2" type="ORF">MPH_14096</name>
</gene>
<feature type="region of interest" description="Disordered" evidence="1">
    <location>
        <begin position="87"/>
        <end position="109"/>
    </location>
</feature>
<dbReference type="AlphaFoldDB" id="K2QGR4"/>